<evidence type="ECO:0000256" key="7">
    <source>
        <dbReference type="ARBA" id="ARBA00048552"/>
    </source>
</evidence>
<evidence type="ECO:0000259" key="9">
    <source>
        <dbReference type="Pfam" id="PF00940"/>
    </source>
</evidence>
<evidence type="ECO:0000256" key="2">
    <source>
        <dbReference type="ARBA" id="ARBA00012418"/>
    </source>
</evidence>
<feature type="coiled-coil region" evidence="8">
    <location>
        <begin position="266"/>
        <end position="300"/>
    </location>
</feature>
<evidence type="ECO:0000313" key="11">
    <source>
        <dbReference type="Proteomes" id="UP000017559"/>
    </source>
</evidence>
<organism>
    <name type="scientific">Moniliophthora roreri (strain MCA 2997)</name>
    <name type="common">Cocoa frosty pod rot fungus</name>
    <name type="synonym">Crinipellis roreri</name>
    <dbReference type="NCBI Taxonomy" id="1381753"/>
    <lineage>
        <taxon>Eukaryota</taxon>
        <taxon>Fungi</taxon>
        <taxon>Dikarya</taxon>
        <taxon>Basidiomycota</taxon>
        <taxon>Agaricomycotina</taxon>
        <taxon>Agaricomycetes</taxon>
        <taxon>Agaricomycetidae</taxon>
        <taxon>Agaricales</taxon>
        <taxon>Marasmiineae</taxon>
        <taxon>Marasmiaceae</taxon>
        <taxon>Moniliophthora</taxon>
    </lineage>
</organism>
<evidence type="ECO:0000256" key="6">
    <source>
        <dbReference type="ARBA" id="ARBA00023163"/>
    </source>
</evidence>
<comment type="catalytic activity">
    <reaction evidence="7">
        <text>RNA(n) + a ribonucleoside 5'-triphosphate = RNA(n+1) + diphosphate</text>
        <dbReference type="Rhea" id="RHEA:21248"/>
        <dbReference type="Rhea" id="RHEA-COMP:14527"/>
        <dbReference type="Rhea" id="RHEA-COMP:17342"/>
        <dbReference type="ChEBI" id="CHEBI:33019"/>
        <dbReference type="ChEBI" id="CHEBI:61557"/>
        <dbReference type="ChEBI" id="CHEBI:140395"/>
        <dbReference type="EC" id="2.7.7.6"/>
    </reaction>
</comment>
<geneLocation type="plasmid" evidence="10 11">
    <name>pMR1</name>
</geneLocation>
<evidence type="ECO:0000256" key="1">
    <source>
        <dbReference type="ARBA" id="ARBA00009493"/>
    </source>
</evidence>
<feature type="coiled-coil region" evidence="8">
    <location>
        <begin position="504"/>
        <end position="531"/>
    </location>
</feature>
<accession>F2WVN0</accession>
<evidence type="ECO:0000256" key="5">
    <source>
        <dbReference type="ARBA" id="ARBA00022695"/>
    </source>
</evidence>
<dbReference type="InterPro" id="IPR043502">
    <property type="entry name" value="DNA/RNA_pol_sf"/>
</dbReference>
<dbReference type="PANTHER" id="PTHR10102">
    <property type="entry name" value="DNA-DIRECTED RNA POLYMERASE, MITOCHONDRIAL"/>
    <property type="match status" value="1"/>
</dbReference>
<dbReference type="Gene3D" id="1.10.287.280">
    <property type="match status" value="1"/>
</dbReference>
<proteinExistence type="inferred from homology"/>
<dbReference type="GO" id="GO:0003899">
    <property type="term" value="F:DNA-directed RNA polymerase activity"/>
    <property type="evidence" value="ECO:0007669"/>
    <property type="project" value="UniProtKB-EC"/>
</dbReference>
<keyword evidence="4" id="KW-0808">Transferase</keyword>
<dbReference type="EC" id="2.7.7.6" evidence="2"/>
<dbReference type="STRING" id="1381753.F2WVN0"/>
<feature type="domain" description="DNA-directed RNA polymerase C-terminal" evidence="9">
    <location>
        <begin position="885"/>
        <end position="1315"/>
    </location>
</feature>
<dbReference type="GO" id="GO:0001018">
    <property type="term" value="F:mitochondrial promoter sequence-specific DNA binding"/>
    <property type="evidence" value="ECO:0007669"/>
    <property type="project" value="TreeGrafter"/>
</dbReference>
<dbReference type="Pfam" id="PF00940">
    <property type="entry name" value="RNA_pol"/>
    <property type="match status" value="1"/>
</dbReference>
<reference evidence="10" key="1">
    <citation type="submission" date="2010-09" db="EMBL/GenBank/DDBJ databases">
        <authorList>
            <person name="Garcia O."/>
            <person name="Costa G.G.L."/>
            <person name="Tiburcio R.A."/>
            <person name="Medrano F.J."/>
            <person name="Carazzolle M.F."/>
            <person name="Thomazella D.T."/>
            <person name="Schuster S.C."/>
            <person name="Carlson J.E."/>
            <person name="Guiltinan M.J."/>
            <person name="Bailey B.A."/>
            <person name="Mieckowski P."/>
            <person name="Pereira G.A.G."/>
            <person name="Meinhardt L.W."/>
        </authorList>
    </citation>
    <scope>NUCLEOTIDE SEQUENCE</scope>
    <source>
        <plasmid evidence="10">pMR1</plasmid>
    </source>
</reference>
<dbReference type="InterPro" id="IPR046950">
    <property type="entry name" value="DNA-dir_Rpol_C_phage-type"/>
</dbReference>
<keyword evidence="5" id="KW-0548">Nucleotidyltransferase</keyword>
<reference evidence="10" key="2">
    <citation type="journal article" date="2012" name="Fungal Biol.">
        <title>The mitochondrial genome of Moniliophthora roreri, the frosty pod rot pathogen of cacao.</title>
        <authorList>
            <person name="Costa G.G.L."/>
            <person name="Cabrera O.G."/>
            <person name="Tiburcio R.A."/>
            <person name="Medrano F.J."/>
            <person name="Carazzolle M.F."/>
            <person name="Thomazella D.P.T."/>
            <person name="Schuster S.C."/>
            <person name="Carlson J.E."/>
            <person name="Guiltinan M.J."/>
            <person name="Bailey B.A."/>
            <person name="Mieczkowski P."/>
            <person name="Pereira G.A.G."/>
            <person name="Meinhardt L.W."/>
        </authorList>
    </citation>
    <scope>NUCLEOTIDE SEQUENCE [LARGE SCALE GENOMIC DNA]</scope>
    <source>
        <strain>MCA 2997</strain>
        <plasmid>Plasmid pMR1</plasmid>
        <plasmid>Mitochondrial</plasmid>
        <plasmid evidence="10">pMR1</plasmid>
    </source>
</reference>
<sequence length="1356" mass="158817">MINNLENKNQNINQDQNDNQNQLISKELLDLINTGYDSIDDFDKYIELMDSLQFICSFSFLDIYKKNKLSEFFNCIVSSNFYIGNIKGEELLDNIKLNYNLNVDLYIIFVSWEDTLLSDELCEEFKFENLNGYELKIIIKRMGYKTFFSKIGSIMDNRSHSEKIDKMYLGINPIIIFKGLSWSNIVYLFKINKIILHGGSISKRHKLSICEYRLSLFLNFSNLYTQNKSEFYDNYAESFFSSSKFDRENIEITNKYISEYIRINNKIEFETKLAEIKWEIDNLENVNAILENNIKELKSSISSSDSKIIFLKNKLYELKNKNIESIKNKNKISISGRIKKIQSIINELYNENKKKNIELINLEKKLNNKLNDLNSLNKSKAEYENLIESKSKKIRLLNKNKNNISNINNSVNTGISSKREYHSLSNKRYYSTNKKDINSIRKLDFSIESPIFLELQRLIKSSELNESTQKKIEKFLNDQGSFLFRQRIEEELDINYYKLNSEIMKHLGDSVQDLEKMVNNLKIEFESDNNNNKTKNQILKSKLLLGLTNQQIISNLLGRFLKIISNNNLSNSNTICIDVARDLGYSLLISYFINKLEKKRTRKLVAGLQEYDLDYQDQEKYKDMNLRTFIDENGSEFYELEDDIVLVNISLNLLEFLVEAKLIETKTEKSNTDSSKKESIFVCKKEIVDKIGNYFNLLDISYKIPMIVEPKKYKINQNTGQLNLGGYLLNDIDFISPLIINNPELKSQSIIREQNNIYDMANNISSVAYKINNQVLEFILENGLEYNLIIDPNNKSNLELKKEAGHKLTLSEEKELDSFLSKKRLEKNILGLALIFKNIPEFFIPVRIDNRGRVYCMADYLNYQSVELAKSLLLFSKGEKVSKSDQISIDYLKIFGANCFGNGLEKKSYNNRVEWVNKNEDKIINFRNGELISEAESKLLFIAFCFEYLNYKNSLKNNDTFYISHFPVQLDATCNGFQHLSLLTADEPLAGQLNLIPESRDKDSDPKDFYTYICFKLKDHLVKKKGDLESKIKKIEISSKLDLEVIEEKILPIKEEIDSIDNLLKLELHRKLIKIPIMVKPYNASFYQMVNYILEQFDKFLVNNEDLNSYNIKFPERLLQKNDKHNIFIYKHDKNIILIYKDFYTLVKNIEELIYTEFPKLREFNDYLRRVAEICCQLNLTISWILPTGLNVNQNYQDFQAIRLHPFRYKSKTFKLLIKSNKTNKAKQIRALMPNLIHSLDAASLALIVDAYFKENKINNFFAIHDCFAVTPNNIEELIKKIKLVYIKIYCDNNYLKDFDKAIIDNIKLHFGNESFCDKSKKIKFDGKELNYPFVENLTLGKIEANNILKSIYLIN</sequence>
<dbReference type="SUPFAM" id="SSF56672">
    <property type="entry name" value="DNA/RNA polymerases"/>
    <property type="match status" value="1"/>
</dbReference>
<dbReference type="PROSITE" id="PS00900">
    <property type="entry name" value="RNA_POL_PHAGE_1"/>
    <property type="match status" value="1"/>
</dbReference>
<keyword evidence="8" id="KW-0175">Coiled coil</keyword>
<evidence type="ECO:0000256" key="4">
    <source>
        <dbReference type="ARBA" id="ARBA00022679"/>
    </source>
</evidence>
<evidence type="ECO:0000256" key="3">
    <source>
        <dbReference type="ARBA" id="ARBA00022478"/>
    </source>
</evidence>
<name>F2WVN0_MONRO</name>
<feature type="coiled-coil region" evidence="8">
    <location>
        <begin position="338"/>
        <end position="400"/>
    </location>
</feature>
<dbReference type="GO" id="GO:0034245">
    <property type="term" value="C:mitochondrial DNA-directed RNA polymerase complex"/>
    <property type="evidence" value="ECO:0007669"/>
    <property type="project" value="TreeGrafter"/>
</dbReference>
<dbReference type="GO" id="GO:0006390">
    <property type="term" value="P:mitochondrial transcription"/>
    <property type="evidence" value="ECO:0007669"/>
    <property type="project" value="TreeGrafter"/>
</dbReference>
<dbReference type="PANTHER" id="PTHR10102:SF0">
    <property type="entry name" value="DNA-DIRECTED RNA POLYMERASE, MITOCHONDRIAL"/>
    <property type="match status" value="1"/>
</dbReference>
<comment type="similarity">
    <text evidence="1">Belongs to the phage and mitochondrial RNA polymerase family.</text>
</comment>
<geneLocation type="mitochondrion" evidence="10"/>
<evidence type="ECO:0000256" key="8">
    <source>
        <dbReference type="SAM" id="Coils"/>
    </source>
</evidence>
<keyword evidence="10" id="KW-0496">Mitochondrion</keyword>
<keyword evidence="11" id="KW-1185">Reference proteome</keyword>
<dbReference type="EMBL" id="HQ259116">
    <property type="protein sequence ID" value="ADO51613.1"/>
    <property type="molecule type" value="Genomic_DNA"/>
</dbReference>
<keyword evidence="10" id="KW-0614">Plasmid</keyword>
<dbReference type="Proteomes" id="UP000017559">
    <property type="component" value="Plasmid pMR1, Mitochondrial"/>
</dbReference>
<keyword evidence="6" id="KW-0804">Transcription</keyword>
<dbReference type="Gene3D" id="1.10.150.20">
    <property type="entry name" value="5' to 3' exonuclease, C-terminal subdomain"/>
    <property type="match status" value="1"/>
</dbReference>
<keyword evidence="3" id="KW-0240">DNA-directed RNA polymerase</keyword>
<dbReference type="InterPro" id="IPR002092">
    <property type="entry name" value="DNA-dir_Rpol_phage-type"/>
</dbReference>
<evidence type="ECO:0000313" key="10">
    <source>
        <dbReference type="EMBL" id="ADO51613.1"/>
    </source>
</evidence>
<protein>
    <recommendedName>
        <fullName evidence="2">DNA-directed RNA polymerase</fullName>
        <ecNumber evidence="2">2.7.7.6</ecNumber>
    </recommendedName>
</protein>
<gene>
    <name evidence="10" type="primary">rnapol</name>
</gene>